<evidence type="ECO:0000259" key="7">
    <source>
        <dbReference type="PROSITE" id="PS51294"/>
    </source>
</evidence>
<dbReference type="InterPro" id="IPR001005">
    <property type="entry name" value="SANT/Myb"/>
</dbReference>
<dbReference type="Gene3D" id="3.40.50.2300">
    <property type="match status" value="1"/>
</dbReference>
<sequence>MLHRVCPWIIVSAVMSTNGDTSVVMKGITHGACDYFIKPIRIEELRNIWQHVVRRRGRESLKDDLGECEDREASDSPETTSKKRKDTSSGDFSDEVIDDISSLKRARVHWTVQLHQQFVVAVNQLGIDKAVPKKIVEIMKVQGLSRENVASHLQKYRLYLKRLSGAISEPYPVASFQAADDSVSGGMMKLQQGEKGVTSSSGAKGLNLGTGVSSSLGVRGLDQSTLKSLQQYRSYQQKLVANRAQILGGIGICSPNFSNTAKVPESMGGSKSGLQRMSSVDMGLLWKAQRELAADENEKHGTANLQNLSQKKLNSSEQRRFRGSHPRHSRTRTLTDMPIVFQSAKPEVTFQNTPPAKSMLQDVDELLPMDDISWLDSTFRPESPIDSTFRPESPRAAVILFDTFVQDVGGSSHSAATTEESNRHAFASTDFEGRKKAGVGNEDFFSSGSTDISDYLVDDLIPHPR</sequence>
<dbReference type="Gene3D" id="1.10.10.60">
    <property type="entry name" value="Homeodomain-like"/>
    <property type="match status" value="1"/>
</dbReference>
<keyword evidence="2" id="KW-0804">Transcription</keyword>
<dbReference type="OMA" id="GACDYFI"/>
<accession>D5A9D6</accession>
<dbReference type="InterPro" id="IPR001789">
    <property type="entry name" value="Sig_transdc_resp-reg_receiver"/>
</dbReference>
<dbReference type="InterPro" id="IPR011006">
    <property type="entry name" value="CheY-like_superfamily"/>
</dbReference>
<dbReference type="InterPro" id="IPR006447">
    <property type="entry name" value="Myb_dom_plants"/>
</dbReference>
<dbReference type="InterPro" id="IPR044841">
    <property type="entry name" value="LUX/BOA-like"/>
</dbReference>
<dbReference type="GO" id="GO:0003677">
    <property type="term" value="F:DNA binding"/>
    <property type="evidence" value="ECO:0007669"/>
    <property type="project" value="InterPro"/>
</dbReference>
<dbReference type="NCBIfam" id="TIGR01557">
    <property type="entry name" value="myb_SHAQKYF"/>
    <property type="match status" value="1"/>
</dbReference>
<dbReference type="PROSITE" id="PS50110">
    <property type="entry name" value="RESPONSE_REGULATORY"/>
    <property type="match status" value="1"/>
</dbReference>
<comment type="caution">
    <text evidence="4">Lacks conserved residue(s) required for the propagation of feature annotation.</text>
</comment>
<evidence type="ECO:0000256" key="3">
    <source>
        <dbReference type="ARBA" id="ARBA00023242"/>
    </source>
</evidence>
<evidence type="ECO:0000256" key="2">
    <source>
        <dbReference type="ARBA" id="ARBA00023163"/>
    </source>
</evidence>
<feature type="region of interest" description="Disordered" evidence="5">
    <location>
        <begin position="296"/>
        <end position="330"/>
    </location>
</feature>
<feature type="compositionally biased region" description="Polar residues" evidence="5">
    <location>
        <begin position="303"/>
        <end position="316"/>
    </location>
</feature>
<name>D5A9D6_PICSI</name>
<dbReference type="EMBL" id="BT122804">
    <property type="protein sequence ID" value="ADE76155.1"/>
    <property type="molecule type" value="mRNA"/>
</dbReference>
<evidence type="ECO:0000256" key="1">
    <source>
        <dbReference type="ARBA" id="ARBA00023015"/>
    </source>
</evidence>
<dbReference type="Pfam" id="PF00249">
    <property type="entry name" value="Myb_DNA-binding"/>
    <property type="match status" value="1"/>
</dbReference>
<dbReference type="AlphaFoldDB" id="D5A9D6"/>
<dbReference type="GO" id="GO:0003700">
    <property type="term" value="F:DNA-binding transcription factor activity"/>
    <property type="evidence" value="ECO:0007669"/>
    <property type="project" value="InterPro"/>
</dbReference>
<organism evidence="8">
    <name type="scientific">Picea sitchensis</name>
    <name type="common">Sitka spruce</name>
    <name type="synonym">Pinus sitchensis</name>
    <dbReference type="NCBI Taxonomy" id="3332"/>
    <lineage>
        <taxon>Eukaryota</taxon>
        <taxon>Viridiplantae</taxon>
        <taxon>Streptophyta</taxon>
        <taxon>Embryophyta</taxon>
        <taxon>Tracheophyta</taxon>
        <taxon>Spermatophyta</taxon>
        <taxon>Pinopsida</taxon>
        <taxon>Pinidae</taxon>
        <taxon>Conifers I</taxon>
        <taxon>Pinales</taxon>
        <taxon>Pinaceae</taxon>
        <taxon>Picea</taxon>
    </lineage>
</organism>
<evidence type="ECO:0000313" key="8">
    <source>
        <dbReference type="EMBL" id="ADE76155.1"/>
    </source>
</evidence>
<evidence type="ECO:0000256" key="4">
    <source>
        <dbReference type="PROSITE-ProRule" id="PRU00169"/>
    </source>
</evidence>
<evidence type="ECO:0000259" key="6">
    <source>
        <dbReference type="PROSITE" id="PS50110"/>
    </source>
</evidence>
<dbReference type="SUPFAM" id="SSF52172">
    <property type="entry name" value="CheY-like"/>
    <property type="match status" value="1"/>
</dbReference>
<feature type="domain" description="Response regulatory" evidence="6">
    <location>
        <begin position="1"/>
        <end position="53"/>
    </location>
</feature>
<feature type="region of interest" description="Disordered" evidence="5">
    <location>
        <begin position="63"/>
        <end position="91"/>
    </location>
</feature>
<dbReference type="PANTHER" id="PTHR31442:SF40">
    <property type="entry name" value="HOMEODOMAIN-LIKE SUPERFAMILY PROTEIN"/>
    <property type="match status" value="1"/>
</dbReference>
<evidence type="ECO:0008006" key="9">
    <source>
        <dbReference type="Google" id="ProtNLM"/>
    </source>
</evidence>
<dbReference type="InterPro" id="IPR009057">
    <property type="entry name" value="Homeodomain-like_sf"/>
</dbReference>
<dbReference type="GO" id="GO:0000160">
    <property type="term" value="P:phosphorelay signal transduction system"/>
    <property type="evidence" value="ECO:0007669"/>
    <property type="project" value="InterPro"/>
</dbReference>
<dbReference type="PROSITE" id="PS51294">
    <property type="entry name" value="HTH_MYB"/>
    <property type="match status" value="1"/>
</dbReference>
<dbReference type="InterPro" id="IPR017930">
    <property type="entry name" value="Myb_dom"/>
</dbReference>
<dbReference type="SUPFAM" id="SSF46689">
    <property type="entry name" value="Homeodomain-like"/>
    <property type="match status" value="1"/>
</dbReference>
<keyword evidence="1" id="KW-0805">Transcription regulation</keyword>
<reference evidence="8" key="1">
    <citation type="submission" date="2010-04" db="EMBL/GenBank/DDBJ databases">
        <authorList>
            <person name="Reid K.E."/>
            <person name="Liao N."/>
            <person name="Chan S."/>
            <person name="Docking R."/>
            <person name="Taylor G."/>
            <person name="Moore R."/>
            <person name="Mayo M."/>
            <person name="Munro S."/>
            <person name="King J."/>
            <person name="Yanchuk A."/>
            <person name="Holt R."/>
            <person name="Jones S."/>
            <person name="Marra M."/>
            <person name="Ritland C.E."/>
            <person name="Ritland K."/>
            <person name="Bohlmann J."/>
        </authorList>
    </citation>
    <scope>NUCLEOTIDE SEQUENCE</scope>
    <source>
        <tissue evidence="8">Bud</tissue>
    </source>
</reference>
<keyword evidence="3" id="KW-0539">Nucleus</keyword>
<feature type="compositionally biased region" description="Basic residues" evidence="5">
    <location>
        <begin position="321"/>
        <end position="330"/>
    </location>
</feature>
<proteinExistence type="evidence at transcript level"/>
<dbReference type="PANTHER" id="PTHR31442">
    <property type="entry name" value="HOMEODOMAIN-LIKE SUPERFAMILY PROTEIN-RELATED"/>
    <property type="match status" value="1"/>
</dbReference>
<feature type="domain" description="HTH myb-type" evidence="7">
    <location>
        <begin position="107"/>
        <end position="161"/>
    </location>
</feature>
<protein>
    <recommendedName>
        <fullName evidence="9">Response regulatory domain-containing protein</fullName>
    </recommendedName>
</protein>
<dbReference type="FunFam" id="1.10.10.60:FF:000007">
    <property type="entry name" value="Two-component response regulator"/>
    <property type="match status" value="1"/>
</dbReference>
<dbReference type="GO" id="GO:0005634">
    <property type="term" value="C:nucleus"/>
    <property type="evidence" value="ECO:0007669"/>
    <property type="project" value="TreeGrafter"/>
</dbReference>
<evidence type="ECO:0000256" key="5">
    <source>
        <dbReference type="SAM" id="MobiDB-lite"/>
    </source>
</evidence>